<evidence type="ECO:0000256" key="5">
    <source>
        <dbReference type="SAM" id="Phobius"/>
    </source>
</evidence>
<dbReference type="PANTHER" id="PTHR43630">
    <property type="entry name" value="POLY-BETA-1,6-N-ACETYL-D-GLUCOSAMINE SYNTHASE"/>
    <property type="match status" value="1"/>
</dbReference>
<comment type="similarity">
    <text evidence="1">Belongs to the glycosyltransferase 2 family.</text>
</comment>
<evidence type="ECO:0000256" key="3">
    <source>
        <dbReference type="ARBA" id="ARBA00022676"/>
    </source>
</evidence>
<evidence type="ECO:0000259" key="6">
    <source>
        <dbReference type="Pfam" id="PF00535"/>
    </source>
</evidence>
<organism evidence="7 9">
    <name type="scientific">Pseudomonas flexibilis</name>
    <dbReference type="NCBI Taxonomy" id="706570"/>
    <lineage>
        <taxon>Bacteria</taxon>
        <taxon>Pseudomonadati</taxon>
        <taxon>Pseudomonadota</taxon>
        <taxon>Gammaproteobacteria</taxon>
        <taxon>Pseudomonadales</taxon>
        <taxon>Pseudomonadaceae</taxon>
        <taxon>Pseudomonas</taxon>
    </lineage>
</organism>
<evidence type="ECO:0000313" key="7">
    <source>
        <dbReference type="EMBL" id="KHO63978.1"/>
    </source>
</evidence>
<dbReference type="SUPFAM" id="SSF53448">
    <property type="entry name" value="Nucleotide-diphospho-sugar transferases"/>
    <property type="match status" value="1"/>
</dbReference>
<feature type="transmembrane region" description="Helical" evidence="5">
    <location>
        <begin position="318"/>
        <end position="338"/>
    </location>
</feature>
<proteinExistence type="inferred from homology"/>
<dbReference type="RefSeq" id="WP_039562506.1">
    <property type="nucleotide sequence ID" value="NZ_FMUP01000004.1"/>
</dbReference>
<dbReference type="EMBL" id="JTAK01000006">
    <property type="protein sequence ID" value="KHO63978.1"/>
    <property type="molecule type" value="Genomic_DNA"/>
</dbReference>
<reference evidence="8 10" key="2">
    <citation type="submission" date="2017-01" db="EMBL/GenBank/DDBJ databases">
        <authorList>
            <person name="Mah S.A."/>
            <person name="Swanson W.J."/>
            <person name="Moy G.W."/>
            <person name="Vacquier V.D."/>
        </authorList>
    </citation>
    <scope>NUCLEOTIDE SEQUENCE [LARGE SCALE GENOMIC DNA]</scope>
    <source>
        <strain evidence="8 10">ATCC 29606</strain>
    </source>
</reference>
<dbReference type="PATRIC" id="fig|706570.3.peg.3093"/>
<protein>
    <submittedName>
        <fullName evidence="7">Glycosyl transferase family 2</fullName>
    </submittedName>
    <submittedName>
        <fullName evidence="8">Glycosyltransferase, catalytic subunit of cellulose synthase and poly-beta-1,6-N-acetylglucosamine synthase</fullName>
    </submittedName>
</protein>
<reference evidence="7 9" key="1">
    <citation type="submission" date="2014-11" db="EMBL/GenBank/DDBJ databases">
        <title>Genome sequence of Pseudomonas tuomuerensis JCM 14085.</title>
        <authorList>
            <person name="Shin S.-K."/>
            <person name="Yi H."/>
        </authorList>
    </citation>
    <scope>NUCLEOTIDE SEQUENCE [LARGE SCALE GENOMIC DNA]</scope>
    <source>
        <strain evidence="7 9">JCM 14085</strain>
    </source>
</reference>
<keyword evidence="5" id="KW-0812">Transmembrane</keyword>
<dbReference type="STRING" id="706570.PT85_16010"/>
<evidence type="ECO:0000256" key="2">
    <source>
        <dbReference type="ARBA" id="ARBA00022519"/>
    </source>
</evidence>
<feature type="transmembrane region" description="Helical" evidence="5">
    <location>
        <begin position="350"/>
        <end position="369"/>
    </location>
</feature>
<keyword evidence="2" id="KW-0997">Cell inner membrane</keyword>
<dbReference type="EMBL" id="FTMC01000014">
    <property type="protein sequence ID" value="SIR09512.1"/>
    <property type="molecule type" value="Genomic_DNA"/>
</dbReference>
<dbReference type="AlphaFoldDB" id="A0A0B2D0L5"/>
<dbReference type="Pfam" id="PF00535">
    <property type="entry name" value="Glycos_transf_2"/>
    <property type="match status" value="1"/>
</dbReference>
<dbReference type="InterPro" id="IPR029044">
    <property type="entry name" value="Nucleotide-diphossugar_trans"/>
</dbReference>
<dbReference type="Proteomes" id="UP000186079">
    <property type="component" value="Unassembled WGS sequence"/>
</dbReference>
<dbReference type="Gene3D" id="3.90.550.10">
    <property type="entry name" value="Spore Coat Polysaccharide Biosynthesis Protein SpsA, Chain A"/>
    <property type="match status" value="1"/>
</dbReference>
<keyword evidence="4 7" id="KW-0808">Transferase</keyword>
<name>A0A0B2D0L5_9PSED</name>
<evidence type="ECO:0000256" key="1">
    <source>
        <dbReference type="ARBA" id="ARBA00006739"/>
    </source>
</evidence>
<accession>A0A0B3BHM2</accession>
<keyword evidence="5" id="KW-1133">Transmembrane helix</keyword>
<dbReference type="Proteomes" id="UP000030980">
    <property type="component" value="Unassembled WGS sequence"/>
</dbReference>
<evidence type="ECO:0000313" key="10">
    <source>
        <dbReference type="Proteomes" id="UP000186079"/>
    </source>
</evidence>
<sequence length="383" mass="42484">MAEALFWLCLFLPFFAYLGYPALLALYGLLQPPPRMALPAERPRVSLIVAAYNEERHMQAKLQSLLDADYPHELCQIIIASDGSSDATVSLAQRFADEHPDHDIRVLDLPRGGKAEALNGAVSVADGDILVFSDADTLWEPDTLAQLVQPFADPRVGAVAGNVAIPSSGRALAIGDRLYRAYESWLRRLESRTGCMASADGGLQALRRELFQPVPGDVTDDFFLTTCASVAGRQIVFAENARVVDTGVETAGNQFRRRHRITTQGLQSLVRRRELLDPRRHGFFAIGLLTHKLLRRLVPILLIPLLLSNLWLWDSGAFYRFTLLAQLSGYAVALVGLLGRHHRLPKPFRLAAYVLVTLTAIGAGVWHFASGQRFSQWNPQQNR</sequence>
<dbReference type="GO" id="GO:0016757">
    <property type="term" value="F:glycosyltransferase activity"/>
    <property type="evidence" value="ECO:0007669"/>
    <property type="project" value="UniProtKB-KW"/>
</dbReference>
<evidence type="ECO:0000313" key="8">
    <source>
        <dbReference type="EMBL" id="SIR09512.1"/>
    </source>
</evidence>
<accession>A0A0B2D0L5</accession>
<dbReference type="InterPro" id="IPR001173">
    <property type="entry name" value="Glyco_trans_2-like"/>
</dbReference>
<feature type="domain" description="Glycosyltransferase 2-like" evidence="6">
    <location>
        <begin position="46"/>
        <end position="208"/>
    </location>
</feature>
<dbReference type="PANTHER" id="PTHR43630:SF1">
    <property type="entry name" value="POLY-BETA-1,6-N-ACETYL-D-GLUCOSAMINE SYNTHASE"/>
    <property type="match status" value="1"/>
</dbReference>
<keyword evidence="3" id="KW-0328">Glycosyltransferase</keyword>
<keyword evidence="5" id="KW-0472">Membrane</keyword>
<feature type="transmembrane region" description="Helical" evidence="5">
    <location>
        <begin position="6"/>
        <end position="30"/>
    </location>
</feature>
<keyword evidence="2" id="KW-1003">Cell membrane</keyword>
<dbReference type="CDD" id="cd06439">
    <property type="entry name" value="CESA_like_1"/>
    <property type="match status" value="1"/>
</dbReference>
<evidence type="ECO:0000256" key="4">
    <source>
        <dbReference type="ARBA" id="ARBA00022679"/>
    </source>
</evidence>
<gene>
    <name evidence="7" type="ORF">PT85_16010</name>
    <name evidence="8" type="ORF">SAMN05421672_11494</name>
</gene>
<keyword evidence="9" id="KW-1185">Reference proteome</keyword>
<dbReference type="OrthoDB" id="9766971at2"/>
<evidence type="ECO:0000313" key="9">
    <source>
        <dbReference type="Proteomes" id="UP000030980"/>
    </source>
</evidence>